<dbReference type="EMBL" id="UZAU01000584">
    <property type="status" value="NOT_ANNOTATED_CDS"/>
    <property type="molecule type" value="Genomic_DNA"/>
</dbReference>
<reference evidence="2" key="1">
    <citation type="submission" date="2018-11" db="EMBL/GenBank/DDBJ databases">
        <authorList>
            <person name="Grassa J C."/>
        </authorList>
    </citation>
    <scope>NUCLEOTIDE SEQUENCE [LARGE SCALE GENOMIC DNA]</scope>
</reference>
<dbReference type="InterPro" id="IPR052929">
    <property type="entry name" value="RNase_H-like_EbsB-rel"/>
</dbReference>
<dbReference type="Proteomes" id="UP000596661">
    <property type="component" value="Chromosome 6"/>
</dbReference>
<evidence type="ECO:0000313" key="2">
    <source>
        <dbReference type="EnsemblPlants" id="cds.evm.model.06.856"/>
    </source>
</evidence>
<dbReference type="GO" id="GO:0003676">
    <property type="term" value="F:nucleic acid binding"/>
    <property type="evidence" value="ECO:0007669"/>
    <property type="project" value="InterPro"/>
</dbReference>
<feature type="domain" description="RNase H type-1" evidence="1">
    <location>
        <begin position="20"/>
        <end position="141"/>
    </location>
</feature>
<dbReference type="InterPro" id="IPR036397">
    <property type="entry name" value="RNaseH_sf"/>
</dbReference>
<dbReference type="EnsemblPlants" id="evm.model.06.856">
    <property type="protein sequence ID" value="cds.evm.model.06.856"/>
    <property type="gene ID" value="evm.TU.06.856"/>
</dbReference>
<reference evidence="2" key="2">
    <citation type="submission" date="2021-03" db="UniProtKB">
        <authorList>
            <consortium name="EnsemblPlants"/>
        </authorList>
    </citation>
    <scope>IDENTIFICATION</scope>
</reference>
<keyword evidence="3" id="KW-1185">Reference proteome</keyword>
<dbReference type="InterPro" id="IPR044730">
    <property type="entry name" value="RNase_H-like_dom_plant"/>
</dbReference>
<dbReference type="OMA" id="LLATMCN"/>
<name>A0A803Q085_CANSA</name>
<evidence type="ECO:0000313" key="3">
    <source>
        <dbReference type="Proteomes" id="UP000596661"/>
    </source>
</evidence>
<dbReference type="Gene3D" id="3.30.420.10">
    <property type="entry name" value="Ribonuclease H-like superfamily/Ribonuclease H"/>
    <property type="match status" value="1"/>
</dbReference>
<dbReference type="GO" id="GO:0004523">
    <property type="term" value="F:RNA-DNA hybrid ribonuclease activity"/>
    <property type="evidence" value="ECO:0007669"/>
    <property type="project" value="InterPro"/>
</dbReference>
<sequence>MPRDGDEHWATPSPNSVKVNVDAAMFVDTHNFGFGMVARDCCGVLIQGKTVCCQGHVDPPITEAMGVREALSWIKTFPWQLVTLETDSLVVVQALRSSMDMISLFGLVIKDCKNLLATMCNVSIFFVKRSTNSVAHAFARASSSYSDCVFSLGDVPTVLLPVLVVEVQV</sequence>
<dbReference type="SUPFAM" id="SSF53098">
    <property type="entry name" value="Ribonuclease H-like"/>
    <property type="match status" value="1"/>
</dbReference>
<accession>A0A803Q085</accession>
<proteinExistence type="predicted"/>
<dbReference type="InterPro" id="IPR012337">
    <property type="entry name" value="RNaseH-like_sf"/>
</dbReference>
<evidence type="ECO:0000259" key="1">
    <source>
        <dbReference type="Pfam" id="PF13456"/>
    </source>
</evidence>
<protein>
    <recommendedName>
        <fullName evidence="1">RNase H type-1 domain-containing protein</fullName>
    </recommendedName>
</protein>
<dbReference type="InterPro" id="IPR002156">
    <property type="entry name" value="RNaseH_domain"/>
</dbReference>
<dbReference type="CDD" id="cd06222">
    <property type="entry name" value="RNase_H_like"/>
    <property type="match status" value="1"/>
</dbReference>
<organism evidence="2 3">
    <name type="scientific">Cannabis sativa</name>
    <name type="common">Hemp</name>
    <name type="synonym">Marijuana</name>
    <dbReference type="NCBI Taxonomy" id="3483"/>
    <lineage>
        <taxon>Eukaryota</taxon>
        <taxon>Viridiplantae</taxon>
        <taxon>Streptophyta</taxon>
        <taxon>Embryophyta</taxon>
        <taxon>Tracheophyta</taxon>
        <taxon>Spermatophyta</taxon>
        <taxon>Magnoliopsida</taxon>
        <taxon>eudicotyledons</taxon>
        <taxon>Gunneridae</taxon>
        <taxon>Pentapetalae</taxon>
        <taxon>rosids</taxon>
        <taxon>fabids</taxon>
        <taxon>Rosales</taxon>
        <taxon>Cannabaceae</taxon>
        <taxon>Cannabis</taxon>
    </lineage>
</organism>
<dbReference type="Gramene" id="evm.model.06.856">
    <property type="protein sequence ID" value="cds.evm.model.06.856"/>
    <property type="gene ID" value="evm.TU.06.856"/>
</dbReference>
<dbReference type="Pfam" id="PF13456">
    <property type="entry name" value="RVT_3"/>
    <property type="match status" value="1"/>
</dbReference>
<dbReference type="PANTHER" id="PTHR47074">
    <property type="entry name" value="BNAC02G40300D PROTEIN"/>
    <property type="match status" value="1"/>
</dbReference>
<dbReference type="PANTHER" id="PTHR47074:SF11">
    <property type="entry name" value="REVERSE TRANSCRIPTASE-LIKE PROTEIN"/>
    <property type="match status" value="1"/>
</dbReference>
<dbReference type="AlphaFoldDB" id="A0A803Q085"/>